<dbReference type="Gene3D" id="1.20.5.3310">
    <property type="match status" value="1"/>
</dbReference>
<dbReference type="GO" id="GO:0015031">
    <property type="term" value="P:protein transport"/>
    <property type="evidence" value="ECO:0007669"/>
    <property type="project" value="UniProtKB-KW"/>
</dbReference>
<evidence type="ECO:0000256" key="1">
    <source>
        <dbReference type="ARBA" id="ARBA00004167"/>
    </source>
</evidence>
<sequence length="135" mass="15778">MLTFVFLYVPCIYNFVFAKIIKCNKNKKFFDKIIKEFVYLQKKTLMVLFISPPEILTILFIALMLFGADKIPEIARTLGKIFRQLRDATNEIKSEINKSAEKNNIDTSLIDDIQKEIDTIKDEIEDPLGRVKRNK</sequence>
<evidence type="ECO:0000256" key="6">
    <source>
        <dbReference type="ARBA" id="ARBA00023010"/>
    </source>
</evidence>
<feature type="transmembrane region" description="Helical" evidence="8">
    <location>
        <begin position="45"/>
        <end position="68"/>
    </location>
</feature>
<keyword evidence="7 8" id="KW-0472">Membrane</keyword>
<proteinExistence type="predicted"/>
<evidence type="ECO:0000256" key="4">
    <source>
        <dbReference type="ARBA" id="ARBA00022927"/>
    </source>
</evidence>
<name>A0AAV5AZR8_9FLAO</name>
<protein>
    <recommendedName>
        <fullName evidence="13">Sec-independent protein translocase protein TatA</fullName>
    </recommendedName>
</protein>
<dbReference type="PANTHER" id="PTHR42982:SF1">
    <property type="entry name" value="SEC-INDEPENDENT PROTEIN TRANSLOCASE PROTEIN TATA"/>
    <property type="match status" value="1"/>
</dbReference>
<comment type="caution">
    <text evidence="9">The sequence shown here is derived from an EMBL/GenBank/DDBJ whole genome shotgun (WGS) entry which is preliminary data.</text>
</comment>
<keyword evidence="3 8" id="KW-0812">Transmembrane</keyword>
<feature type="transmembrane region" description="Helical" evidence="8">
    <location>
        <begin position="6"/>
        <end position="24"/>
    </location>
</feature>
<evidence type="ECO:0000256" key="5">
    <source>
        <dbReference type="ARBA" id="ARBA00022989"/>
    </source>
</evidence>
<evidence type="ECO:0000256" key="7">
    <source>
        <dbReference type="ARBA" id="ARBA00023136"/>
    </source>
</evidence>
<dbReference type="Pfam" id="PF02416">
    <property type="entry name" value="TatA_B_E"/>
    <property type="match status" value="1"/>
</dbReference>
<evidence type="ECO:0000313" key="9">
    <source>
        <dbReference type="EMBL" id="GJM51051.1"/>
    </source>
</evidence>
<evidence type="ECO:0000313" key="10">
    <source>
        <dbReference type="EMBL" id="GJM52236.1"/>
    </source>
</evidence>
<evidence type="ECO:0000313" key="11">
    <source>
        <dbReference type="Proteomes" id="UP001207736"/>
    </source>
</evidence>
<keyword evidence="6" id="KW-0811">Translocation</keyword>
<dbReference type="AlphaFoldDB" id="A0AAV5AZR8"/>
<gene>
    <name evidence="9" type="ORF">RCZ15_20240</name>
    <name evidence="10" type="ORF">RCZ16_05540</name>
</gene>
<keyword evidence="12" id="KW-1185">Reference proteome</keyword>
<dbReference type="Proteomes" id="UP001208692">
    <property type="component" value="Unassembled WGS sequence"/>
</dbReference>
<keyword evidence="4" id="KW-0653">Protein transport</keyword>
<evidence type="ECO:0000256" key="3">
    <source>
        <dbReference type="ARBA" id="ARBA00022692"/>
    </source>
</evidence>
<comment type="subcellular location">
    <subcellularLocation>
        <location evidence="1">Membrane</location>
        <topology evidence="1">Single-pass membrane protein</topology>
    </subcellularLocation>
</comment>
<dbReference type="GO" id="GO:0016020">
    <property type="term" value="C:membrane"/>
    <property type="evidence" value="ECO:0007669"/>
    <property type="project" value="UniProtKB-ARBA"/>
</dbReference>
<dbReference type="EMBL" id="BQKB01000009">
    <property type="protein sequence ID" value="GJM52236.1"/>
    <property type="molecule type" value="Genomic_DNA"/>
</dbReference>
<dbReference type="InterPro" id="IPR003369">
    <property type="entry name" value="TatA/B/E"/>
</dbReference>
<evidence type="ECO:0000256" key="2">
    <source>
        <dbReference type="ARBA" id="ARBA00022448"/>
    </source>
</evidence>
<keyword evidence="2" id="KW-0813">Transport</keyword>
<dbReference type="PANTHER" id="PTHR42982">
    <property type="entry name" value="SEC-INDEPENDENT PROTEIN TRANSLOCASE PROTEIN TATA"/>
    <property type="match status" value="1"/>
</dbReference>
<organism evidence="9 11">
    <name type="scientific">Capnocytophaga catalasegens</name>
    <dbReference type="NCBI Taxonomy" id="1004260"/>
    <lineage>
        <taxon>Bacteria</taxon>
        <taxon>Pseudomonadati</taxon>
        <taxon>Bacteroidota</taxon>
        <taxon>Flavobacteriia</taxon>
        <taxon>Flavobacteriales</taxon>
        <taxon>Flavobacteriaceae</taxon>
        <taxon>Capnocytophaga</taxon>
    </lineage>
</organism>
<accession>A0AAV5AZR8</accession>
<evidence type="ECO:0000256" key="8">
    <source>
        <dbReference type="SAM" id="Phobius"/>
    </source>
</evidence>
<evidence type="ECO:0000313" key="12">
    <source>
        <dbReference type="Proteomes" id="UP001208692"/>
    </source>
</evidence>
<dbReference type="Proteomes" id="UP001207736">
    <property type="component" value="Unassembled WGS sequence"/>
</dbReference>
<keyword evidence="5 8" id="KW-1133">Transmembrane helix</keyword>
<reference evidence="9 12" key="1">
    <citation type="submission" date="2021-11" db="EMBL/GenBank/DDBJ databases">
        <title>Draft genome sequence of Capnocytophaga sp. strain KC07075 isolated from cat oral cavity.</title>
        <authorList>
            <person name="Suzuki M."/>
            <person name="Imaoka K."/>
            <person name="Kimura M."/>
            <person name="Morikawa S."/>
            <person name="Maeda K."/>
        </authorList>
    </citation>
    <scope>NUCLEOTIDE SEQUENCE</scope>
    <source>
        <strain evidence="9">KC07075</strain>
        <strain evidence="10 12">KC07079</strain>
    </source>
</reference>
<evidence type="ECO:0008006" key="13">
    <source>
        <dbReference type="Google" id="ProtNLM"/>
    </source>
</evidence>
<dbReference type="EMBL" id="BQKA01000036">
    <property type="protein sequence ID" value="GJM51051.1"/>
    <property type="molecule type" value="Genomic_DNA"/>
</dbReference>